<comment type="cofactor">
    <cofactor evidence="1 11">
        <name>[4Fe-4S] cluster</name>
        <dbReference type="ChEBI" id="CHEBI:49883"/>
    </cofactor>
</comment>
<dbReference type="SUPFAM" id="SSF143548">
    <property type="entry name" value="Serine metabolism enzymes domain"/>
    <property type="match status" value="1"/>
</dbReference>
<evidence type="ECO:0000259" key="13">
    <source>
        <dbReference type="Pfam" id="PF03315"/>
    </source>
</evidence>
<evidence type="ECO:0000256" key="6">
    <source>
        <dbReference type="ARBA" id="ARBA00022723"/>
    </source>
</evidence>
<evidence type="ECO:0000256" key="10">
    <source>
        <dbReference type="ARBA" id="ARBA00049406"/>
    </source>
</evidence>
<dbReference type="PANTHER" id="PTHR30182:SF1">
    <property type="entry name" value="L-SERINE DEHYDRATASE 1"/>
    <property type="match status" value="1"/>
</dbReference>
<comment type="catalytic activity">
    <reaction evidence="10 11">
        <text>L-serine = pyruvate + NH4(+)</text>
        <dbReference type="Rhea" id="RHEA:19169"/>
        <dbReference type="ChEBI" id="CHEBI:15361"/>
        <dbReference type="ChEBI" id="CHEBI:28938"/>
        <dbReference type="ChEBI" id="CHEBI:33384"/>
        <dbReference type="EC" id="4.3.1.17"/>
    </reaction>
</comment>
<dbReference type="NCBIfam" id="TIGR00720">
    <property type="entry name" value="sda_mono"/>
    <property type="match status" value="1"/>
</dbReference>
<dbReference type="Gene3D" id="3.30.1330.90">
    <property type="entry name" value="D-3-phosphoglycerate dehydrogenase, domain 3"/>
    <property type="match status" value="1"/>
</dbReference>
<gene>
    <name evidence="14" type="ORF">JWV37_07270</name>
</gene>
<evidence type="ECO:0000256" key="5">
    <source>
        <dbReference type="ARBA" id="ARBA00022485"/>
    </source>
</evidence>
<keyword evidence="6 11" id="KW-0479">Metal-binding</keyword>
<dbReference type="InterPro" id="IPR005131">
    <property type="entry name" value="Ser_deHydtase_bsu"/>
</dbReference>
<reference evidence="14" key="2">
    <citation type="submission" date="2021-02" db="EMBL/GenBank/DDBJ databases">
        <authorList>
            <person name="Merkel A.Y."/>
        </authorList>
    </citation>
    <scope>NUCLEOTIDE SEQUENCE</scope>
    <source>
        <strain evidence="14">T05b</strain>
    </source>
</reference>
<evidence type="ECO:0000256" key="3">
    <source>
        <dbReference type="ARBA" id="ARBA00008636"/>
    </source>
</evidence>
<dbReference type="InterPro" id="IPR051318">
    <property type="entry name" value="Fe-S_L-Ser"/>
</dbReference>
<sequence>MYISLFDLYKIGIGPSSSHTFGPMVAAARFMNDLRAKGFLEHTTDLFASLHGSLGATGKGHLSDVALMLGFCGYLPKDVPVETITSLVKAWHAKGTITHANHPLTLTISFENEPLPRHENGMHFIAKTKNEILYQNIYYSTGGGFIQEENSAQEPHHEPTVPYPFETASALLGHCKERSLSACLLANELAFRAQEEIDAYVDALWHTMQEGMERGMHQEGALPAPTALTRRAHTLYLALQNPKPKTSALMVQMDWVNLFAMAVSEENANGGRVVTAPTNGACGIVPAVLMYIHKFIEPLNANTLLRFFLVSSAIGGLFKRNASISGAEVGCQGEVGVASSMAAAGLADFLDASPQSVMMAAEIAMEHHLGLTCDPVNGQVQIPCIERNGLAAVTAINAASMALARNDTPARVTLDQVVEAMRQTGKDMNPKYRETSCGGLAVVL</sequence>
<reference evidence="14" key="1">
    <citation type="submission" date="2021-02" db="EMBL/GenBank/DDBJ databases">
        <title>Sulfurospirillum tamanensis sp. nov.</title>
        <authorList>
            <person name="Frolova A."/>
            <person name="Merkel A."/>
            <person name="Slobodkin A."/>
        </authorList>
    </citation>
    <scope>NUCLEOTIDE SEQUENCE</scope>
    <source>
        <strain evidence="14">T05b</strain>
    </source>
</reference>
<evidence type="ECO:0000313" key="15">
    <source>
        <dbReference type="Proteomes" id="UP000703590"/>
    </source>
</evidence>
<dbReference type="Proteomes" id="UP000703590">
    <property type="component" value="Unassembled WGS sequence"/>
</dbReference>
<evidence type="ECO:0000256" key="1">
    <source>
        <dbReference type="ARBA" id="ARBA00001966"/>
    </source>
</evidence>
<feature type="domain" description="Serine dehydratase-like alpha subunit" evidence="12">
    <location>
        <begin position="180"/>
        <end position="441"/>
    </location>
</feature>
<dbReference type="RefSeq" id="WP_205459123.1">
    <property type="nucleotide sequence ID" value="NZ_JAFHKK010000013.1"/>
</dbReference>
<keyword evidence="9 11" id="KW-0456">Lyase</keyword>
<evidence type="ECO:0000256" key="8">
    <source>
        <dbReference type="ARBA" id="ARBA00023014"/>
    </source>
</evidence>
<evidence type="ECO:0000256" key="11">
    <source>
        <dbReference type="RuleBase" id="RU366059"/>
    </source>
</evidence>
<evidence type="ECO:0000256" key="7">
    <source>
        <dbReference type="ARBA" id="ARBA00023004"/>
    </source>
</evidence>
<dbReference type="InterPro" id="IPR004644">
    <property type="entry name" value="Fe-S_L-Ser_mono"/>
</dbReference>
<dbReference type="InterPro" id="IPR005130">
    <property type="entry name" value="Ser_deHydtase-like_asu"/>
</dbReference>
<comment type="pathway">
    <text evidence="2">Carbohydrate biosynthesis; gluconeogenesis.</text>
</comment>
<evidence type="ECO:0000256" key="2">
    <source>
        <dbReference type="ARBA" id="ARBA00004742"/>
    </source>
</evidence>
<evidence type="ECO:0000256" key="9">
    <source>
        <dbReference type="ARBA" id="ARBA00023239"/>
    </source>
</evidence>
<comment type="caution">
    <text evidence="14">The sequence shown here is derived from an EMBL/GenBank/DDBJ whole genome shotgun (WGS) entry which is preliminary data.</text>
</comment>
<accession>A0ABS2WST9</accession>
<keyword evidence="7 11" id="KW-0408">Iron</keyword>
<organism evidence="14 15">
    <name type="scientific">Sulfurospirillum tamanense</name>
    <dbReference type="NCBI Taxonomy" id="2813362"/>
    <lineage>
        <taxon>Bacteria</taxon>
        <taxon>Pseudomonadati</taxon>
        <taxon>Campylobacterota</taxon>
        <taxon>Epsilonproteobacteria</taxon>
        <taxon>Campylobacterales</taxon>
        <taxon>Sulfurospirillaceae</taxon>
        <taxon>Sulfurospirillum</taxon>
    </lineage>
</organism>
<keyword evidence="8 11" id="KW-0411">Iron-sulfur</keyword>
<keyword evidence="5 11" id="KW-0004">4Fe-4S</keyword>
<keyword evidence="15" id="KW-1185">Reference proteome</keyword>
<dbReference type="Pfam" id="PF03313">
    <property type="entry name" value="SDH_alpha"/>
    <property type="match status" value="1"/>
</dbReference>
<dbReference type="PANTHER" id="PTHR30182">
    <property type="entry name" value="L-SERINE DEHYDRATASE"/>
    <property type="match status" value="1"/>
</dbReference>
<evidence type="ECO:0000256" key="4">
    <source>
        <dbReference type="ARBA" id="ARBA00022432"/>
    </source>
</evidence>
<dbReference type="EC" id="4.3.1.17" evidence="11"/>
<proteinExistence type="inferred from homology"/>
<dbReference type="EMBL" id="JAFHKK010000013">
    <property type="protein sequence ID" value="MBN2964575.1"/>
    <property type="molecule type" value="Genomic_DNA"/>
</dbReference>
<keyword evidence="4 11" id="KW-0312">Gluconeogenesis</keyword>
<evidence type="ECO:0000259" key="12">
    <source>
        <dbReference type="Pfam" id="PF03313"/>
    </source>
</evidence>
<feature type="domain" description="Serine dehydratase beta chain" evidence="13">
    <location>
        <begin position="4"/>
        <end position="150"/>
    </location>
</feature>
<comment type="similarity">
    <text evidence="3 11">Belongs to the iron-sulfur dependent L-serine dehydratase family.</text>
</comment>
<dbReference type="InterPro" id="IPR029009">
    <property type="entry name" value="ASB_dom_sf"/>
</dbReference>
<protein>
    <recommendedName>
        <fullName evidence="11">L-serine dehydratase</fullName>
        <ecNumber evidence="11">4.3.1.17</ecNumber>
    </recommendedName>
</protein>
<dbReference type="Pfam" id="PF03315">
    <property type="entry name" value="SDH_beta"/>
    <property type="match status" value="1"/>
</dbReference>
<evidence type="ECO:0000313" key="14">
    <source>
        <dbReference type="EMBL" id="MBN2964575.1"/>
    </source>
</evidence>
<dbReference type="GO" id="GO:0003941">
    <property type="term" value="F:L-serine ammonia-lyase activity"/>
    <property type="evidence" value="ECO:0007669"/>
    <property type="project" value="UniProtKB-EC"/>
</dbReference>
<name>A0ABS2WST9_9BACT</name>